<dbReference type="Proteomes" id="UP000297527">
    <property type="component" value="Unassembled WGS sequence"/>
</dbReference>
<accession>A0A4Z1IVL1</accession>
<keyword evidence="2" id="KW-1185">Reference proteome</keyword>
<dbReference type="OrthoDB" id="4777915at2759"/>
<sequence>MTPEPDKTVLKAFMGIYKRVLRNHITLDEIILAYPSLKDKTLSIPSALTDEERRVFLDLPDVDMETVNIRAVTALSRAALIEKAVKDPISLTQEEIILLKNRFWTPGTEAECEVIWEHRCETEEIIMGEEGAVFEAIQKTAFLPNELEAIHAAMIESCDRPARARKIQDKAIAEAALSDAPEWIHRLYKEGKQLWGSWIQKLWTILYAFGKGFVKYALRYNGSKNIIDAKWRMISFNAPGSVETPHICETETALKASEESSQQDSIVLRSAFHEILQNPLQYEQRADVAPITPLGELRQFDNYKDGLAASGILTNTFLVFDRTCMASVLESGRSIESMRIRAFEADYPVPGKTYAEGYQGYTWVRLDQLVYNFYELRLTQADKVGMDKIWQAAQRSRNAAFVSMDIVEAGNWTPSNPISGFTPDSILGQRLYAKK</sequence>
<proteinExistence type="predicted"/>
<comment type="caution">
    <text evidence="1">The sequence shown here is derived from an EMBL/GenBank/DDBJ whole genome shotgun (WGS) entry which is preliminary data.</text>
</comment>
<name>A0A4Z1IVL1_9HELO</name>
<gene>
    <name evidence="1" type="ORF">BCON_0002g00130</name>
</gene>
<organism evidence="1 2">
    <name type="scientific">Botryotinia convoluta</name>
    <dbReference type="NCBI Taxonomy" id="54673"/>
    <lineage>
        <taxon>Eukaryota</taxon>
        <taxon>Fungi</taxon>
        <taxon>Dikarya</taxon>
        <taxon>Ascomycota</taxon>
        <taxon>Pezizomycotina</taxon>
        <taxon>Leotiomycetes</taxon>
        <taxon>Helotiales</taxon>
        <taxon>Sclerotiniaceae</taxon>
        <taxon>Botryotinia</taxon>
    </lineage>
</organism>
<evidence type="ECO:0000313" key="2">
    <source>
        <dbReference type="Proteomes" id="UP000297527"/>
    </source>
</evidence>
<protein>
    <submittedName>
        <fullName evidence="1">Uncharacterized protein</fullName>
    </submittedName>
</protein>
<dbReference type="AlphaFoldDB" id="A0A4Z1IVL1"/>
<reference evidence="1 2" key="1">
    <citation type="submission" date="2017-12" db="EMBL/GenBank/DDBJ databases">
        <title>Comparative genomics of Botrytis spp.</title>
        <authorList>
            <person name="Valero-Jimenez C.A."/>
            <person name="Tapia P."/>
            <person name="Veloso J."/>
            <person name="Silva-Moreno E."/>
            <person name="Staats M."/>
            <person name="Valdes J.H."/>
            <person name="Van Kan J.A.L."/>
        </authorList>
    </citation>
    <scope>NUCLEOTIDE SEQUENCE [LARGE SCALE GENOMIC DNA]</scope>
    <source>
        <strain evidence="1 2">MUCL11595</strain>
    </source>
</reference>
<evidence type="ECO:0000313" key="1">
    <source>
        <dbReference type="EMBL" id="TGO65431.1"/>
    </source>
</evidence>
<dbReference type="EMBL" id="PQXN01000002">
    <property type="protein sequence ID" value="TGO65431.1"/>
    <property type="molecule type" value="Genomic_DNA"/>
</dbReference>